<keyword evidence="2" id="KW-1185">Reference proteome</keyword>
<dbReference type="EMBL" id="CP150845">
    <property type="protein sequence ID" value="WYZ21707.1"/>
    <property type="molecule type" value="Genomic_DNA"/>
</dbReference>
<gene>
    <name evidence="1" type="ORF">AABD74_09600</name>
</gene>
<organism evidence="1 2">
    <name type="scientific">Flavobacterium soyae</name>
    <dbReference type="NCBI Taxonomy" id="2903098"/>
    <lineage>
        <taxon>Bacteria</taxon>
        <taxon>Pseudomonadati</taxon>
        <taxon>Bacteroidota</taxon>
        <taxon>Flavobacteriia</taxon>
        <taxon>Flavobacteriales</taxon>
        <taxon>Flavobacteriaceae</taxon>
        <taxon>Flavobacterium</taxon>
    </lineage>
</organism>
<reference evidence="1 2" key="1">
    <citation type="submission" date="2024-03" db="EMBL/GenBank/DDBJ databases">
        <title>Flavobacterium soyae.</title>
        <authorList>
            <person name="Zheng W."/>
        </authorList>
    </citation>
    <scope>NUCLEOTIDE SEQUENCE [LARGE SCALE GENOMIC DNA]</scope>
    <source>
        <strain evidence="1 2">55</strain>
    </source>
</reference>
<dbReference type="RefSeq" id="WP_406845382.1">
    <property type="nucleotide sequence ID" value="NZ_CP150845.1"/>
</dbReference>
<evidence type="ECO:0000313" key="1">
    <source>
        <dbReference type="EMBL" id="WYZ21707.1"/>
    </source>
</evidence>
<protein>
    <submittedName>
        <fullName evidence="1">Uncharacterized protein</fullName>
    </submittedName>
</protein>
<accession>A0ABZ2UK16</accession>
<evidence type="ECO:0000313" key="2">
    <source>
        <dbReference type="Proteomes" id="UP001623852"/>
    </source>
</evidence>
<name>A0ABZ2UK16_9FLAO</name>
<dbReference type="Proteomes" id="UP001623852">
    <property type="component" value="Chromosome"/>
</dbReference>
<sequence>MTAIIIISCLVFALNVLFACLPPKRAYVAAKCFKIVASAFSIGKVCDALVAYYKSKKK</sequence>
<proteinExistence type="predicted"/>